<dbReference type="SUPFAM" id="SSF52266">
    <property type="entry name" value="SGNH hydrolase"/>
    <property type="match status" value="1"/>
</dbReference>
<dbReference type="RefSeq" id="WP_143501005.1">
    <property type="nucleotide sequence ID" value="NZ_SCFV01000003.1"/>
</dbReference>
<organism evidence="2 3">
    <name type="scientific">Ectopseudomonas mendocina</name>
    <name type="common">Pseudomonas mendocina</name>
    <dbReference type="NCBI Taxonomy" id="300"/>
    <lineage>
        <taxon>Bacteria</taxon>
        <taxon>Pseudomonadati</taxon>
        <taxon>Pseudomonadota</taxon>
        <taxon>Gammaproteobacteria</taxon>
        <taxon>Pseudomonadales</taxon>
        <taxon>Pseudomonadaceae</taxon>
        <taxon>Ectopseudomonas</taxon>
    </lineage>
</organism>
<evidence type="ECO:0000313" key="2">
    <source>
        <dbReference type="EMBL" id="TRO19494.1"/>
    </source>
</evidence>
<comment type="caution">
    <text evidence="2">The sequence shown here is derived from an EMBL/GenBank/DDBJ whole genome shotgun (WGS) entry which is preliminary data.</text>
</comment>
<feature type="domain" description="SGNH hydrolase-type esterase" evidence="1">
    <location>
        <begin position="56"/>
        <end position="228"/>
    </location>
</feature>
<evidence type="ECO:0000259" key="1">
    <source>
        <dbReference type="Pfam" id="PF13472"/>
    </source>
</evidence>
<protein>
    <submittedName>
        <fullName evidence="2">SGNH/GDSL hydrolase family protein</fullName>
    </submittedName>
</protein>
<dbReference type="EMBL" id="SCFV01000003">
    <property type="protein sequence ID" value="TRO19494.1"/>
    <property type="molecule type" value="Genomic_DNA"/>
</dbReference>
<evidence type="ECO:0000313" key="3">
    <source>
        <dbReference type="Proteomes" id="UP000317327"/>
    </source>
</evidence>
<keyword evidence="2" id="KW-0378">Hydrolase</keyword>
<dbReference type="Proteomes" id="UP000317327">
    <property type="component" value="Unassembled WGS sequence"/>
</dbReference>
<dbReference type="Gene3D" id="3.40.50.1110">
    <property type="entry name" value="SGNH hydrolase"/>
    <property type="match status" value="1"/>
</dbReference>
<proteinExistence type="predicted"/>
<name>A0ABD7S0X4_ECTME</name>
<dbReference type="InterPro" id="IPR013830">
    <property type="entry name" value="SGNH_hydro"/>
</dbReference>
<reference evidence="2 3" key="1">
    <citation type="submission" date="2019-01" db="EMBL/GenBank/DDBJ databases">
        <title>Whole genome shotgun sequencing of Pseudomonas spp. isolated by its ability to degrade furfural.</title>
        <authorList>
            <person name="Donoso R."/>
            <person name="Farkas C."/>
            <person name="Villegas P."/>
            <person name="Gonzales-Toro F."/>
            <person name="Guajardo-Parra M."/>
            <person name="Araya-Nail M."/>
            <person name="Morgante V."/>
            <person name="Perez-Pantoja D."/>
        </authorList>
    </citation>
    <scope>NUCLEOTIDE SEQUENCE [LARGE SCALE GENOMIC DNA]</scope>
    <source>
        <strain evidence="2 3">VN231</strain>
    </source>
</reference>
<sequence length="246" mass="26379">MSRHALWWLATLPLLPLALPLALRARRTALRLPIAQGEPSGIAAAHLPGAPLRLLLIGESTVAGVGVSRFDQSLASCLAAALAERLGRPVRWRACGENGITASQAHERLLPLALALAEPADLALLVFGVNDTTHLTASKRWQQALAAMADALAARGCRVAFSAVPPLQHFSALPWLLRQLMGWRAGLLDAELRGLSQRLGAMHCALDLPFEAHYLAEDGYHPSALGYRQWAAGLAERLTPSLQRSA</sequence>
<dbReference type="AlphaFoldDB" id="A0ABD7S0X4"/>
<gene>
    <name evidence="2" type="ORF">EQ836_08205</name>
</gene>
<dbReference type="Pfam" id="PF13472">
    <property type="entry name" value="Lipase_GDSL_2"/>
    <property type="match status" value="1"/>
</dbReference>
<dbReference type="InterPro" id="IPR036514">
    <property type="entry name" value="SGNH_hydro_sf"/>
</dbReference>
<dbReference type="CDD" id="cd01836">
    <property type="entry name" value="FeeA_FeeB_like"/>
    <property type="match status" value="1"/>
</dbReference>
<dbReference type="GO" id="GO:0016788">
    <property type="term" value="F:hydrolase activity, acting on ester bonds"/>
    <property type="evidence" value="ECO:0007669"/>
    <property type="project" value="UniProtKB-ARBA"/>
</dbReference>
<accession>A0ABD7S0X4</accession>